<evidence type="ECO:0000313" key="1">
    <source>
        <dbReference type="EMBL" id="MFC5865408.1"/>
    </source>
</evidence>
<name>A0ABW1ER74_9BACT</name>
<dbReference type="Proteomes" id="UP001596091">
    <property type="component" value="Unassembled WGS sequence"/>
</dbReference>
<comment type="caution">
    <text evidence="1">The sequence shown here is derived from an EMBL/GenBank/DDBJ whole genome shotgun (WGS) entry which is preliminary data.</text>
</comment>
<accession>A0ABW1ER74</accession>
<evidence type="ECO:0000313" key="2">
    <source>
        <dbReference type="Proteomes" id="UP001596091"/>
    </source>
</evidence>
<protein>
    <submittedName>
        <fullName evidence="1">DUF932 domain-containing protein</fullName>
    </submittedName>
</protein>
<keyword evidence="2" id="KW-1185">Reference proteome</keyword>
<dbReference type="InterPro" id="IPR026325">
    <property type="entry name" value="DUF932"/>
</dbReference>
<organism evidence="1 2">
    <name type="scientific">Acidicapsa dinghuensis</name>
    <dbReference type="NCBI Taxonomy" id="2218256"/>
    <lineage>
        <taxon>Bacteria</taxon>
        <taxon>Pseudomonadati</taxon>
        <taxon>Acidobacteriota</taxon>
        <taxon>Terriglobia</taxon>
        <taxon>Terriglobales</taxon>
        <taxon>Acidobacteriaceae</taxon>
        <taxon>Acidicapsa</taxon>
    </lineage>
</organism>
<reference evidence="2" key="1">
    <citation type="journal article" date="2019" name="Int. J. Syst. Evol. Microbiol.">
        <title>The Global Catalogue of Microorganisms (GCM) 10K type strain sequencing project: providing services to taxonomists for standard genome sequencing and annotation.</title>
        <authorList>
            <consortium name="The Broad Institute Genomics Platform"/>
            <consortium name="The Broad Institute Genome Sequencing Center for Infectious Disease"/>
            <person name="Wu L."/>
            <person name="Ma J."/>
        </authorList>
    </citation>
    <scope>NUCLEOTIDE SEQUENCE [LARGE SCALE GENOMIC DNA]</scope>
    <source>
        <strain evidence="2">JCM 4087</strain>
    </source>
</reference>
<proteinExistence type="predicted"/>
<dbReference type="Pfam" id="PF06067">
    <property type="entry name" value="DUF932"/>
    <property type="match status" value="1"/>
</dbReference>
<gene>
    <name evidence="1" type="ORF">ACFPT7_24095</name>
</gene>
<dbReference type="RefSeq" id="WP_377820012.1">
    <property type="nucleotide sequence ID" value="NZ_JBHSPH010000020.1"/>
</dbReference>
<sequence length="321" mass="36551">MNTEPNNHTPWHDAVKIVDRGSTVEQAIKEANLGRFVVREPQPRKRELFCEGRGSSVPAVFIKALRRNLIPLQNNEAFGLFQPLIDSGCLSIDSICEWNGCEMVWMIFEVLNCENVDNRDPLRPFLLSGHNPLTNYLKLSYLFVRASTNGVLTQGTFHNPEPQLPLKDQLPRRFSAGNEEACKAMRTHLLAVTSAFKQMSEMPVSLEQVDRYFVDVAHYSPKPGARRWRTHLSEDQISRFPSTCREQFFRLHDGAGTQTQTSLWNAYNAVIEWVDHEGSTLQGWNRLDELWLSGIKDSALYVALKRIGHIGKDSRSGRGSR</sequence>
<dbReference type="EMBL" id="JBHSPH010000020">
    <property type="protein sequence ID" value="MFC5865408.1"/>
    <property type="molecule type" value="Genomic_DNA"/>
</dbReference>